<proteinExistence type="predicted"/>
<organism evidence="2">
    <name type="scientific">Rhipicephalus appendiculatus</name>
    <name type="common">Brown ear tick</name>
    <dbReference type="NCBI Taxonomy" id="34631"/>
    <lineage>
        <taxon>Eukaryota</taxon>
        <taxon>Metazoa</taxon>
        <taxon>Ecdysozoa</taxon>
        <taxon>Arthropoda</taxon>
        <taxon>Chelicerata</taxon>
        <taxon>Arachnida</taxon>
        <taxon>Acari</taxon>
        <taxon>Parasitiformes</taxon>
        <taxon>Ixodida</taxon>
        <taxon>Ixodoidea</taxon>
        <taxon>Ixodidae</taxon>
        <taxon>Rhipicephalinae</taxon>
        <taxon>Rhipicephalus</taxon>
        <taxon>Rhipicephalus</taxon>
    </lineage>
</organism>
<evidence type="ECO:0000313" key="2">
    <source>
        <dbReference type="EMBL" id="JAP76481.1"/>
    </source>
</evidence>
<feature type="region of interest" description="Disordered" evidence="1">
    <location>
        <begin position="1"/>
        <end position="20"/>
    </location>
</feature>
<dbReference type="EMBL" id="GEDV01012076">
    <property type="protein sequence ID" value="JAP76481.1"/>
    <property type="molecule type" value="Transcribed_RNA"/>
</dbReference>
<protein>
    <submittedName>
        <fullName evidence="2">Tick transposon</fullName>
    </submittedName>
</protein>
<feature type="compositionally biased region" description="Basic residues" evidence="1">
    <location>
        <begin position="1"/>
        <end position="10"/>
    </location>
</feature>
<accession>A0A131YEY9</accession>
<sequence>MHSKHPHARRPACSTSRNDHYSQTGGAFLVEVSGQISGAYTMAVVHKNHVVNSISLYNEDALTMEKVAIALAAVCSNSIFSSLRIPKESIETKCEVE</sequence>
<name>A0A131YEY9_RHIAP</name>
<reference evidence="2" key="1">
    <citation type="journal article" date="2016" name="Ticks Tick Borne Dis.">
        <title>De novo assembly and annotation of the salivary gland transcriptome of Rhipicephalus appendiculatus male and female ticks during blood feeding.</title>
        <authorList>
            <person name="de Castro M.H."/>
            <person name="de Klerk D."/>
            <person name="Pienaar R."/>
            <person name="Latif A.A."/>
            <person name="Rees D.J."/>
            <person name="Mans B.J."/>
        </authorList>
    </citation>
    <scope>NUCLEOTIDE SEQUENCE</scope>
    <source>
        <tissue evidence="2">Salivary glands</tissue>
    </source>
</reference>
<evidence type="ECO:0000256" key="1">
    <source>
        <dbReference type="SAM" id="MobiDB-lite"/>
    </source>
</evidence>
<dbReference type="AlphaFoldDB" id="A0A131YEY9"/>